<organism evidence="3">
    <name type="scientific">marine metagenome</name>
    <dbReference type="NCBI Taxonomy" id="408172"/>
    <lineage>
        <taxon>unclassified sequences</taxon>
        <taxon>metagenomes</taxon>
        <taxon>ecological metagenomes</taxon>
    </lineage>
</organism>
<gene>
    <name evidence="3" type="ORF">METZ01_LOCUS127378</name>
</gene>
<keyword evidence="1" id="KW-0472">Membrane</keyword>
<keyword evidence="1" id="KW-0812">Transmembrane</keyword>
<reference evidence="3" key="1">
    <citation type="submission" date="2018-05" db="EMBL/GenBank/DDBJ databases">
        <authorList>
            <person name="Lanie J.A."/>
            <person name="Ng W.-L."/>
            <person name="Kazmierczak K.M."/>
            <person name="Andrzejewski T.M."/>
            <person name="Davidsen T.M."/>
            <person name="Wayne K.J."/>
            <person name="Tettelin H."/>
            <person name="Glass J.I."/>
            <person name="Rusch D."/>
            <person name="Podicherti R."/>
            <person name="Tsui H.-C.T."/>
            <person name="Winkler M.E."/>
        </authorList>
    </citation>
    <scope>NUCLEOTIDE SEQUENCE</scope>
</reference>
<protein>
    <recommendedName>
        <fullName evidence="2">DUF1587 domain-containing protein</fullName>
    </recommendedName>
</protein>
<dbReference type="InterPro" id="IPR013036">
    <property type="entry name" value="DUF1587"/>
</dbReference>
<evidence type="ECO:0000259" key="2">
    <source>
        <dbReference type="Pfam" id="PF07626"/>
    </source>
</evidence>
<feature type="non-terminal residue" evidence="3">
    <location>
        <position position="191"/>
    </location>
</feature>
<dbReference type="AlphaFoldDB" id="A0A381YC08"/>
<proteinExistence type="predicted"/>
<sequence length="191" mass="21084">MGNLLQELKKRKIYRIAPLYTTVALVAGWLTGDIMAQPASEYRSLVDQYCVTCHNQSIIDSPSEQADALTSQLRAVGLALDSLDLSTVGADSLHWEKVVRKLQAGLMPPAGMPRPEQATLDRFRNWLISELDSAATVHPEPGRTATVHRLNRAEYHNAIRDLLALEIDVDDFLPADDAGYGFDNIGGVLRM</sequence>
<name>A0A381YC08_9ZZZZ</name>
<feature type="domain" description="DUF1587" evidence="2">
    <location>
        <begin position="149"/>
        <end position="191"/>
    </location>
</feature>
<keyword evidence="1" id="KW-1133">Transmembrane helix</keyword>
<evidence type="ECO:0000256" key="1">
    <source>
        <dbReference type="SAM" id="Phobius"/>
    </source>
</evidence>
<accession>A0A381YC08</accession>
<evidence type="ECO:0000313" key="3">
    <source>
        <dbReference type="EMBL" id="SVA74524.1"/>
    </source>
</evidence>
<dbReference type="EMBL" id="UINC01017863">
    <property type="protein sequence ID" value="SVA74524.1"/>
    <property type="molecule type" value="Genomic_DNA"/>
</dbReference>
<dbReference type="Pfam" id="PF07626">
    <property type="entry name" value="PSD3"/>
    <property type="match status" value="1"/>
</dbReference>
<feature type="transmembrane region" description="Helical" evidence="1">
    <location>
        <begin position="12"/>
        <end position="30"/>
    </location>
</feature>